<feature type="compositionally biased region" description="Low complexity" evidence="1">
    <location>
        <begin position="29"/>
        <end position="48"/>
    </location>
</feature>
<evidence type="ECO:0000313" key="3">
    <source>
        <dbReference type="Proteomes" id="UP000094527"/>
    </source>
</evidence>
<sequence>MSSSKCTVREVKKRSKKSRTLPGRLKLLTGGTTSCSGGRSSSGSVCGDDSGDRSITPPPGRFAKSSKSKLSVFKTPEGQHWCFDVDAYGIYMDFNGQFMRSMSKDELRPGSVSAGEFMARDDIYHRQHNSRSKSLTRQSERERERERKLLSTSLSNSTRSMSRTRSRSRLQTMNNSLSQCFGFGSSGQLKNEGDPNNHHCTDLDSEEYGSDAYVRSVGMGRNGSHHHLDKTLSGSSAFGDLGDEEERYYPSDTSYDKACGSERRGSAPLTPLLGRETPSRFANFFSKRSFKSNPLKRTKSVTKLERKKAGGAIEPER</sequence>
<dbReference type="EMBL" id="LJIJ01001245">
    <property type="protein sequence ID" value="ODM92388.1"/>
    <property type="molecule type" value="Genomic_DNA"/>
</dbReference>
<dbReference type="AlphaFoldDB" id="A0A1D2MH99"/>
<evidence type="ECO:0000313" key="2">
    <source>
        <dbReference type="EMBL" id="ODM92388.1"/>
    </source>
</evidence>
<feature type="compositionally biased region" description="Low complexity" evidence="1">
    <location>
        <begin position="150"/>
        <end position="161"/>
    </location>
</feature>
<feature type="compositionally biased region" description="Basic and acidic residues" evidence="1">
    <location>
        <begin position="302"/>
        <end position="317"/>
    </location>
</feature>
<comment type="caution">
    <text evidence="2">The sequence shown here is derived from an EMBL/GenBank/DDBJ whole genome shotgun (WGS) entry which is preliminary data.</text>
</comment>
<name>A0A1D2MH99_ORCCI</name>
<organism evidence="2 3">
    <name type="scientific">Orchesella cincta</name>
    <name type="common">Springtail</name>
    <name type="synonym">Podura cincta</name>
    <dbReference type="NCBI Taxonomy" id="48709"/>
    <lineage>
        <taxon>Eukaryota</taxon>
        <taxon>Metazoa</taxon>
        <taxon>Ecdysozoa</taxon>
        <taxon>Arthropoda</taxon>
        <taxon>Hexapoda</taxon>
        <taxon>Collembola</taxon>
        <taxon>Entomobryomorpha</taxon>
        <taxon>Entomobryoidea</taxon>
        <taxon>Orchesellidae</taxon>
        <taxon>Orchesellinae</taxon>
        <taxon>Orchesella</taxon>
    </lineage>
</organism>
<accession>A0A1D2MH99</accession>
<dbReference type="STRING" id="48709.A0A1D2MH99"/>
<feature type="region of interest" description="Disordered" evidence="1">
    <location>
        <begin position="1"/>
        <end position="67"/>
    </location>
</feature>
<keyword evidence="3" id="KW-1185">Reference proteome</keyword>
<dbReference type="OrthoDB" id="5572587at2759"/>
<feature type="region of interest" description="Disordered" evidence="1">
    <location>
        <begin position="295"/>
        <end position="317"/>
    </location>
</feature>
<feature type="region of interest" description="Disordered" evidence="1">
    <location>
        <begin position="119"/>
        <end position="170"/>
    </location>
</feature>
<feature type="compositionally biased region" description="Basic and acidic residues" evidence="1">
    <location>
        <begin position="138"/>
        <end position="149"/>
    </location>
</feature>
<evidence type="ECO:0000256" key="1">
    <source>
        <dbReference type="SAM" id="MobiDB-lite"/>
    </source>
</evidence>
<feature type="region of interest" description="Disordered" evidence="1">
    <location>
        <begin position="223"/>
        <end position="275"/>
    </location>
</feature>
<reference evidence="2 3" key="1">
    <citation type="journal article" date="2016" name="Genome Biol. Evol.">
        <title>Gene Family Evolution Reflects Adaptation to Soil Environmental Stressors in the Genome of the Collembolan Orchesella cincta.</title>
        <authorList>
            <person name="Faddeeva-Vakhrusheva A."/>
            <person name="Derks M.F."/>
            <person name="Anvar S.Y."/>
            <person name="Agamennone V."/>
            <person name="Suring W."/>
            <person name="Smit S."/>
            <person name="van Straalen N.M."/>
            <person name="Roelofs D."/>
        </authorList>
    </citation>
    <scope>NUCLEOTIDE SEQUENCE [LARGE SCALE GENOMIC DNA]</scope>
    <source>
        <tissue evidence="2">Mixed pool</tissue>
    </source>
</reference>
<dbReference type="Proteomes" id="UP000094527">
    <property type="component" value="Unassembled WGS sequence"/>
</dbReference>
<protein>
    <submittedName>
        <fullName evidence="2">Putative Ras GTPase-activating protein</fullName>
    </submittedName>
</protein>
<proteinExistence type="predicted"/>
<gene>
    <name evidence="2" type="ORF">Ocin01_14293</name>
</gene>